<accession>A0A0B6XXZ0</accession>
<dbReference type="EMBL" id="HACG01002047">
    <property type="protein sequence ID" value="CEK48912.1"/>
    <property type="molecule type" value="Transcribed_RNA"/>
</dbReference>
<organism evidence="1">
    <name type="scientific">Arion vulgaris</name>
    <dbReference type="NCBI Taxonomy" id="1028688"/>
    <lineage>
        <taxon>Eukaryota</taxon>
        <taxon>Metazoa</taxon>
        <taxon>Spiralia</taxon>
        <taxon>Lophotrochozoa</taxon>
        <taxon>Mollusca</taxon>
        <taxon>Gastropoda</taxon>
        <taxon>Heterobranchia</taxon>
        <taxon>Euthyneura</taxon>
        <taxon>Panpulmonata</taxon>
        <taxon>Eupulmonata</taxon>
        <taxon>Stylommatophora</taxon>
        <taxon>Helicina</taxon>
        <taxon>Arionoidea</taxon>
        <taxon>Arionidae</taxon>
        <taxon>Arion</taxon>
    </lineage>
</organism>
<reference evidence="1" key="1">
    <citation type="submission" date="2014-12" db="EMBL/GenBank/DDBJ databases">
        <title>Insight into the proteome of Arion vulgaris.</title>
        <authorList>
            <person name="Aradska J."/>
            <person name="Bulat T."/>
            <person name="Smidak R."/>
            <person name="Sarate P."/>
            <person name="Gangsoo J."/>
            <person name="Sialana F."/>
            <person name="Bilban M."/>
            <person name="Lubec G."/>
        </authorList>
    </citation>
    <scope>NUCLEOTIDE SEQUENCE</scope>
    <source>
        <tissue evidence="1">Skin</tissue>
    </source>
</reference>
<dbReference type="AlphaFoldDB" id="A0A0B6XXZ0"/>
<gene>
    <name evidence="1" type="primary">ORF5635</name>
</gene>
<protein>
    <submittedName>
        <fullName evidence="1">Uncharacterized protein</fullName>
    </submittedName>
</protein>
<feature type="non-terminal residue" evidence="1">
    <location>
        <position position="51"/>
    </location>
</feature>
<name>A0A0B6XXZ0_9EUPU</name>
<evidence type="ECO:0000313" key="1">
    <source>
        <dbReference type="EMBL" id="CEK48912.1"/>
    </source>
</evidence>
<proteinExistence type="predicted"/>
<sequence length="51" mass="5791">MSRSTLYSHTHPLAVELWYIFSKYFSSNGNLIFVSGYAGVWSPVVWSTTSD</sequence>